<sequence>MPAPVGPVVLEITGAFECGPPDAPAGSPLRLDIEALKSLGSVTIRTTTIWTEGMQVFEGVPLKRLLERIEATGSVVDAYAVNDYWAEFPVTELADGWPVIAYLRNGAPMTLRGKGPLWVVYPYDEGVDFNTEDIFARSIWQLERMEIRP</sequence>
<dbReference type="OrthoDB" id="9798763at2"/>
<evidence type="ECO:0000313" key="2">
    <source>
        <dbReference type="Proteomes" id="UP000309450"/>
    </source>
</evidence>
<dbReference type="Proteomes" id="UP000309450">
    <property type="component" value="Unassembled WGS sequence"/>
</dbReference>
<reference evidence="1 2" key="1">
    <citation type="submission" date="2019-04" db="EMBL/GenBank/DDBJ databases">
        <title>Draft genome sequence of Gemmobacter aestuarii sp. nov.</title>
        <authorList>
            <person name="Hameed A."/>
            <person name="Lin S.-Y."/>
            <person name="Shahina M."/>
            <person name="Lai W.-A."/>
            <person name="Young C.-C."/>
        </authorList>
    </citation>
    <scope>NUCLEOTIDE SEQUENCE [LARGE SCALE GENOMIC DNA]</scope>
    <source>
        <strain evidence="1 2">CC-PW-75</strain>
    </source>
</reference>
<dbReference type="InterPro" id="IPR036374">
    <property type="entry name" value="OxRdtase_Mopterin-bd_sf"/>
</dbReference>
<gene>
    <name evidence="1" type="ORF">E7811_00565</name>
</gene>
<dbReference type="EMBL" id="SSND01000001">
    <property type="protein sequence ID" value="THD84283.1"/>
    <property type="molecule type" value="Genomic_DNA"/>
</dbReference>
<proteinExistence type="predicted"/>
<dbReference type="RefSeq" id="WP_136392664.1">
    <property type="nucleotide sequence ID" value="NZ_SSND01000001.1"/>
</dbReference>
<evidence type="ECO:0000313" key="1">
    <source>
        <dbReference type="EMBL" id="THD84283.1"/>
    </source>
</evidence>
<dbReference type="Gene3D" id="3.90.420.10">
    <property type="entry name" value="Oxidoreductase, molybdopterin-binding domain"/>
    <property type="match status" value="1"/>
</dbReference>
<comment type="caution">
    <text evidence="1">The sequence shown here is derived from an EMBL/GenBank/DDBJ whole genome shotgun (WGS) entry which is preliminary data.</text>
</comment>
<accession>A0A4S3MQK8</accession>
<protein>
    <submittedName>
        <fullName evidence="1">Oxidoreductase</fullName>
    </submittedName>
</protein>
<dbReference type="AlphaFoldDB" id="A0A4S3MQK8"/>
<keyword evidence="2" id="KW-1185">Reference proteome</keyword>
<name>A0A4S3MQK8_9RHOB</name>
<dbReference type="SUPFAM" id="SSF56524">
    <property type="entry name" value="Oxidoreductase molybdopterin-binding domain"/>
    <property type="match status" value="1"/>
</dbReference>
<organism evidence="1 2">
    <name type="scientific">Aliigemmobacter aestuarii</name>
    <dbReference type="NCBI Taxonomy" id="1445661"/>
    <lineage>
        <taxon>Bacteria</taxon>
        <taxon>Pseudomonadati</taxon>
        <taxon>Pseudomonadota</taxon>
        <taxon>Alphaproteobacteria</taxon>
        <taxon>Rhodobacterales</taxon>
        <taxon>Paracoccaceae</taxon>
        <taxon>Aliigemmobacter</taxon>
    </lineage>
</organism>